<organism evidence="1 2">
    <name type="scientific">Dryococelus australis</name>
    <dbReference type="NCBI Taxonomy" id="614101"/>
    <lineage>
        <taxon>Eukaryota</taxon>
        <taxon>Metazoa</taxon>
        <taxon>Ecdysozoa</taxon>
        <taxon>Arthropoda</taxon>
        <taxon>Hexapoda</taxon>
        <taxon>Insecta</taxon>
        <taxon>Pterygota</taxon>
        <taxon>Neoptera</taxon>
        <taxon>Polyneoptera</taxon>
        <taxon>Phasmatodea</taxon>
        <taxon>Verophasmatodea</taxon>
        <taxon>Anareolatae</taxon>
        <taxon>Phasmatidae</taxon>
        <taxon>Eurycanthinae</taxon>
        <taxon>Dryococelus</taxon>
    </lineage>
</organism>
<evidence type="ECO:0008006" key="3">
    <source>
        <dbReference type="Google" id="ProtNLM"/>
    </source>
</evidence>
<reference evidence="1 2" key="1">
    <citation type="submission" date="2023-02" db="EMBL/GenBank/DDBJ databases">
        <title>LHISI_Scaffold_Assembly.</title>
        <authorList>
            <person name="Stuart O.P."/>
            <person name="Cleave R."/>
            <person name="Magrath M.J.L."/>
            <person name="Mikheyev A.S."/>
        </authorList>
    </citation>
    <scope>NUCLEOTIDE SEQUENCE [LARGE SCALE GENOMIC DNA]</scope>
    <source>
        <strain evidence="1">Daus_M_001</strain>
        <tissue evidence="1">Leg muscle</tissue>
    </source>
</reference>
<proteinExistence type="predicted"/>
<dbReference type="Gene3D" id="3.30.70.270">
    <property type="match status" value="1"/>
</dbReference>
<dbReference type="PANTHER" id="PTHR37984:SF5">
    <property type="entry name" value="PROTEIN NYNRIN-LIKE"/>
    <property type="match status" value="1"/>
</dbReference>
<accession>A0ABQ9HHQ7</accession>
<sequence>MKKNISLGHVISEDRICPDKDKVAVFMEYPASKTFIGLFGYYLRFFPSFSKIAQPLTELTKKDVAFEWYEIRENAFAELCEALWINLF</sequence>
<dbReference type="InterPro" id="IPR043128">
    <property type="entry name" value="Rev_trsase/Diguanyl_cyclase"/>
</dbReference>
<evidence type="ECO:0000313" key="2">
    <source>
        <dbReference type="Proteomes" id="UP001159363"/>
    </source>
</evidence>
<dbReference type="Proteomes" id="UP001159363">
    <property type="component" value="Chromosome 4"/>
</dbReference>
<gene>
    <name evidence="1" type="ORF">PR048_015618</name>
</gene>
<evidence type="ECO:0000313" key="1">
    <source>
        <dbReference type="EMBL" id="KAJ8883764.1"/>
    </source>
</evidence>
<protein>
    <recommendedName>
        <fullName evidence="3">Pol protein</fullName>
    </recommendedName>
</protein>
<keyword evidence="2" id="KW-1185">Reference proteome</keyword>
<dbReference type="InterPro" id="IPR050951">
    <property type="entry name" value="Retrovirus_Pol_polyprotein"/>
</dbReference>
<dbReference type="PANTHER" id="PTHR37984">
    <property type="entry name" value="PROTEIN CBG26694"/>
    <property type="match status" value="1"/>
</dbReference>
<dbReference type="EMBL" id="JARBHB010000005">
    <property type="protein sequence ID" value="KAJ8883764.1"/>
    <property type="molecule type" value="Genomic_DNA"/>
</dbReference>
<name>A0ABQ9HHQ7_9NEOP</name>
<comment type="caution">
    <text evidence="1">The sequence shown here is derived from an EMBL/GenBank/DDBJ whole genome shotgun (WGS) entry which is preliminary data.</text>
</comment>
<dbReference type="InterPro" id="IPR043502">
    <property type="entry name" value="DNA/RNA_pol_sf"/>
</dbReference>
<dbReference type="SUPFAM" id="SSF56672">
    <property type="entry name" value="DNA/RNA polymerases"/>
    <property type="match status" value="1"/>
</dbReference>